<keyword evidence="8" id="KW-1133">Transmembrane helix</keyword>
<comment type="subcellular location">
    <subcellularLocation>
        <location evidence="1">Cell outer membrane</location>
    </subcellularLocation>
</comment>
<dbReference type="STRING" id="481448.Minf_0124"/>
<evidence type="ECO:0000256" key="4">
    <source>
        <dbReference type="ARBA" id="ARBA00022452"/>
    </source>
</evidence>
<evidence type="ECO:0000313" key="10">
    <source>
        <dbReference type="Proteomes" id="UP000009149"/>
    </source>
</evidence>
<evidence type="ECO:0000256" key="8">
    <source>
        <dbReference type="SAM" id="Phobius"/>
    </source>
</evidence>
<evidence type="ECO:0000256" key="1">
    <source>
        <dbReference type="ARBA" id="ARBA00004442"/>
    </source>
</evidence>
<reference evidence="9 10" key="1">
    <citation type="journal article" date="2008" name="Biol. Direct">
        <title>Complete genome sequence of the extremely acidophilic methanotroph isolate V4, Methylacidiphilum infernorum, a representative of the bacterial phylum Verrucomicrobia.</title>
        <authorList>
            <person name="Hou S."/>
            <person name="Makarova K.S."/>
            <person name="Saw J.H."/>
            <person name="Senin P."/>
            <person name="Ly B.V."/>
            <person name="Zhou Z."/>
            <person name="Ren Y."/>
            <person name="Wang J."/>
            <person name="Galperin M.Y."/>
            <person name="Omelchenko M.V."/>
            <person name="Wolf Y.I."/>
            <person name="Yutin N."/>
            <person name="Koonin E.V."/>
            <person name="Stott M.B."/>
            <person name="Mountain B.W."/>
            <person name="Crowe M.A."/>
            <person name="Smirnova A.V."/>
            <person name="Dunfield P.F."/>
            <person name="Feng L."/>
            <person name="Wang L."/>
            <person name="Alam M."/>
        </authorList>
    </citation>
    <scope>NUCLEOTIDE SEQUENCE [LARGE SCALE GENOMIC DNA]</scope>
    <source>
        <strain evidence="10">Isolate V4</strain>
    </source>
</reference>
<dbReference type="PANTHER" id="PTHR30026:SF20">
    <property type="entry name" value="OUTER MEMBRANE PROTEIN TOLC"/>
    <property type="match status" value="1"/>
</dbReference>
<keyword evidence="7" id="KW-0998">Cell outer membrane</keyword>
<dbReference type="GO" id="GO:0009279">
    <property type="term" value="C:cell outer membrane"/>
    <property type="evidence" value="ECO:0007669"/>
    <property type="project" value="UniProtKB-SubCell"/>
</dbReference>
<evidence type="ECO:0000256" key="6">
    <source>
        <dbReference type="ARBA" id="ARBA00023136"/>
    </source>
</evidence>
<sequence length="497" mass="56057">MIFAYGFMKRKIFSVFYTVSLILVCLGKIPLFFSSLFSMESPQMFPESNPSLGPALSAPQLLSSIRSPKRLSLPQTDSTLEQWDLEKAVQRALDANPDVTAARKAIEEQQGVKMEFKAKLYPRGGLVYNFQREQSSLLMFLPTVPVYPLTRTSWFGAIQVRQTLLNLSAVKEARQQKELLERAIWSSMDVALKTVAKTKQAFYLTLYRSEVVRIREELLEVSRLIMQSSRRLAESGEIPNYQALTAESEYRTAQADLFQARSQMIQAQEQLRMLLNLPSTSEKEPLPLKGELELLSFDVPFEEALKIALEKRTDLNAARYALRAADASVAAAKASYYPNVDLLLQYETINDIYVLYPKFGWTAGAQGQWGLFNIMENEGKIRQKQAQKNIAEIRLQQLQMDIPAQLRQYYAQFKKAKEAVASQELSVKAAEQGLNQAVNLFKSGETGWVQAVTARQALLKARLGFLEALYNYNTALADLEYAVGGQFPPGYHAPPSP</sequence>
<dbReference type="eggNOG" id="COG1538">
    <property type="taxonomic scope" value="Bacteria"/>
</dbReference>
<dbReference type="EMBL" id="CP000975">
    <property type="protein sequence ID" value="ACD82184.1"/>
    <property type="molecule type" value="Genomic_DNA"/>
</dbReference>
<evidence type="ECO:0000313" key="9">
    <source>
        <dbReference type="EMBL" id="ACD82184.1"/>
    </source>
</evidence>
<dbReference type="KEGG" id="min:Minf_0124"/>
<dbReference type="HOGENOM" id="CLU_012817_10_6_0"/>
<dbReference type="Gene3D" id="1.20.1600.10">
    <property type="entry name" value="Outer membrane efflux proteins (OEP)"/>
    <property type="match status" value="1"/>
</dbReference>
<protein>
    <submittedName>
        <fullName evidence="9">Heavy metal RND efflux outer membrane protein, CzcC family</fullName>
    </submittedName>
</protein>
<evidence type="ECO:0000256" key="5">
    <source>
        <dbReference type="ARBA" id="ARBA00022692"/>
    </source>
</evidence>
<dbReference type="AlphaFoldDB" id="B3DX44"/>
<dbReference type="GO" id="GO:0015288">
    <property type="term" value="F:porin activity"/>
    <property type="evidence" value="ECO:0007669"/>
    <property type="project" value="TreeGrafter"/>
</dbReference>
<dbReference type="InterPro" id="IPR051906">
    <property type="entry name" value="TolC-like"/>
</dbReference>
<name>B3DX44_METI4</name>
<dbReference type="GO" id="GO:0015562">
    <property type="term" value="F:efflux transmembrane transporter activity"/>
    <property type="evidence" value="ECO:0007669"/>
    <property type="project" value="InterPro"/>
</dbReference>
<gene>
    <name evidence="9" type="primary">tolC</name>
    <name evidence="9" type="ordered locus">Minf_0124</name>
</gene>
<keyword evidence="5 8" id="KW-0812">Transmembrane</keyword>
<evidence type="ECO:0000256" key="7">
    <source>
        <dbReference type="ARBA" id="ARBA00023237"/>
    </source>
</evidence>
<dbReference type="GO" id="GO:1990281">
    <property type="term" value="C:efflux pump complex"/>
    <property type="evidence" value="ECO:0007669"/>
    <property type="project" value="TreeGrafter"/>
</dbReference>
<organism evidence="9 10">
    <name type="scientific">Methylacidiphilum infernorum (isolate V4)</name>
    <name type="common">Methylokorus infernorum (strain V4)</name>
    <dbReference type="NCBI Taxonomy" id="481448"/>
    <lineage>
        <taxon>Bacteria</taxon>
        <taxon>Pseudomonadati</taxon>
        <taxon>Verrucomicrobiota</taxon>
        <taxon>Methylacidiphilae</taxon>
        <taxon>Methylacidiphilales</taxon>
        <taxon>Methylacidiphilaceae</taxon>
        <taxon>Methylacidiphilum (ex Ratnadevi et al. 2023)</taxon>
    </lineage>
</organism>
<proteinExistence type="inferred from homology"/>
<dbReference type="SUPFAM" id="SSF56954">
    <property type="entry name" value="Outer membrane efflux proteins (OEP)"/>
    <property type="match status" value="1"/>
</dbReference>
<keyword evidence="4" id="KW-1134">Transmembrane beta strand</keyword>
<dbReference type="InterPro" id="IPR003423">
    <property type="entry name" value="OMP_efflux"/>
</dbReference>
<dbReference type="PANTHER" id="PTHR30026">
    <property type="entry name" value="OUTER MEMBRANE PROTEIN TOLC"/>
    <property type="match status" value="1"/>
</dbReference>
<evidence type="ECO:0000256" key="3">
    <source>
        <dbReference type="ARBA" id="ARBA00022448"/>
    </source>
</evidence>
<feature type="transmembrane region" description="Helical" evidence="8">
    <location>
        <begin position="12"/>
        <end position="33"/>
    </location>
</feature>
<evidence type="ECO:0000256" key="2">
    <source>
        <dbReference type="ARBA" id="ARBA00007613"/>
    </source>
</evidence>
<comment type="similarity">
    <text evidence="2">Belongs to the outer membrane factor (OMF) (TC 1.B.17) family.</text>
</comment>
<dbReference type="Proteomes" id="UP000009149">
    <property type="component" value="Chromosome"/>
</dbReference>
<keyword evidence="3" id="KW-0813">Transport</keyword>
<accession>B3DX44</accession>
<dbReference type="Pfam" id="PF02321">
    <property type="entry name" value="OEP"/>
    <property type="match status" value="2"/>
</dbReference>
<keyword evidence="6 8" id="KW-0472">Membrane</keyword>